<dbReference type="PANTHER" id="PTHR48100:SF1">
    <property type="entry name" value="HISTIDINE PHOSPHATASE FAMILY PROTEIN-RELATED"/>
    <property type="match status" value="1"/>
</dbReference>
<dbReference type="SUPFAM" id="SSF53254">
    <property type="entry name" value="Phosphoglycerate mutase-like"/>
    <property type="match status" value="1"/>
</dbReference>
<protein>
    <recommendedName>
        <fullName evidence="3">Alpha-ribazole phosphatase</fullName>
    </recommendedName>
</protein>
<dbReference type="InterPro" id="IPR013078">
    <property type="entry name" value="His_Pase_superF_clade-1"/>
</dbReference>
<gene>
    <name evidence="1" type="ORF">GCM10011352_25270</name>
</gene>
<reference evidence="2" key="1">
    <citation type="journal article" date="2019" name="Int. J. Syst. Evol. Microbiol.">
        <title>The Global Catalogue of Microorganisms (GCM) 10K type strain sequencing project: providing services to taxonomists for standard genome sequencing and annotation.</title>
        <authorList>
            <consortium name="The Broad Institute Genomics Platform"/>
            <consortium name="The Broad Institute Genome Sequencing Center for Infectious Disease"/>
            <person name="Wu L."/>
            <person name="Ma J."/>
        </authorList>
    </citation>
    <scope>NUCLEOTIDE SEQUENCE [LARGE SCALE GENOMIC DNA]</scope>
    <source>
        <strain evidence="2">CGMCC 1.15341</strain>
    </source>
</reference>
<dbReference type="CDD" id="cd07067">
    <property type="entry name" value="HP_PGM_like"/>
    <property type="match status" value="1"/>
</dbReference>
<accession>A0ABQ1KIT2</accession>
<dbReference type="InterPro" id="IPR050275">
    <property type="entry name" value="PGM_Phosphatase"/>
</dbReference>
<evidence type="ECO:0000313" key="1">
    <source>
        <dbReference type="EMBL" id="GGB98112.1"/>
    </source>
</evidence>
<evidence type="ECO:0000313" key="2">
    <source>
        <dbReference type="Proteomes" id="UP000629025"/>
    </source>
</evidence>
<dbReference type="EMBL" id="BMIJ01000005">
    <property type="protein sequence ID" value="GGB98112.1"/>
    <property type="molecule type" value="Genomic_DNA"/>
</dbReference>
<dbReference type="PIRSF" id="PIRSF000709">
    <property type="entry name" value="6PFK_2-Ptase"/>
    <property type="match status" value="1"/>
</dbReference>
<name>A0ABQ1KIT2_9GAMM</name>
<dbReference type="Pfam" id="PF00300">
    <property type="entry name" value="His_Phos_1"/>
    <property type="match status" value="1"/>
</dbReference>
<dbReference type="InterPro" id="IPR029033">
    <property type="entry name" value="His_PPase_superfam"/>
</dbReference>
<proteinExistence type="predicted"/>
<dbReference type="Gene3D" id="3.40.50.1240">
    <property type="entry name" value="Phosphoglycerate mutase-like"/>
    <property type="match status" value="1"/>
</dbReference>
<evidence type="ECO:0008006" key="3">
    <source>
        <dbReference type="Google" id="ProtNLM"/>
    </source>
</evidence>
<keyword evidence="2" id="KW-1185">Reference proteome</keyword>
<dbReference type="RefSeq" id="WP_188748865.1">
    <property type="nucleotide sequence ID" value="NZ_BMIJ01000005.1"/>
</dbReference>
<sequence length="186" mass="20922">MSLCIDLLRHGETSLGRCYLGRTDAALTEHGWQQMSAALAQRSPAEYDAVISSPLARCLSFARDWAGAERLIVEPRLAEYDFGDWDGLSGEAIYAHSPGALERFWRDPWQYPPPGAETMQAFYVRLDAVLGELRRRQSGRVLLICHGGVICVMRCLIQRLPREQLFEQMPEHGSLHSFMDTGPCTP</sequence>
<dbReference type="SMART" id="SM00855">
    <property type="entry name" value="PGAM"/>
    <property type="match status" value="1"/>
</dbReference>
<organism evidence="1 2">
    <name type="scientific">Marinobacterium zhoushanense</name>
    <dbReference type="NCBI Taxonomy" id="1679163"/>
    <lineage>
        <taxon>Bacteria</taxon>
        <taxon>Pseudomonadati</taxon>
        <taxon>Pseudomonadota</taxon>
        <taxon>Gammaproteobacteria</taxon>
        <taxon>Oceanospirillales</taxon>
        <taxon>Oceanospirillaceae</taxon>
        <taxon>Marinobacterium</taxon>
    </lineage>
</organism>
<dbReference type="PANTHER" id="PTHR48100">
    <property type="entry name" value="BROAD-SPECIFICITY PHOSPHATASE YOR283W-RELATED"/>
    <property type="match status" value="1"/>
</dbReference>
<comment type="caution">
    <text evidence="1">The sequence shown here is derived from an EMBL/GenBank/DDBJ whole genome shotgun (WGS) entry which is preliminary data.</text>
</comment>
<dbReference type="Proteomes" id="UP000629025">
    <property type="component" value="Unassembled WGS sequence"/>
</dbReference>